<feature type="compositionally biased region" description="Polar residues" evidence="1">
    <location>
        <begin position="33"/>
        <end position="42"/>
    </location>
</feature>
<accession>A0ABD0Z471</accession>
<evidence type="ECO:0000313" key="3">
    <source>
        <dbReference type="EMBL" id="KAL1189498.1"/>
    </source>
</evidence>
<dbReference type="Pfam" id="PF07727">
    <property type="entry name" value="RVT_2"/>
    <property type="match status" value="1"/>
</dbReference>
<feature type="region of interest" description="Disordered" evidence="1">
    <location>
        <begin position="1"/>
        <end position="54"/>
    </location>
</feature>
<evidence type="ECO:0000313" key="4">
    <source>
        <dbReference type="Proteomes" id="UP001558713"/>
    </source>
</evidence>
<reference evidence="3 4" key="1">
    <citation type="submission" date="2024-04" db="EMBL/GenBank/DDBJ databases">
        <title>Genome assembly C_amara_ONT_v2.</title>
        <authorList>
            <person name="Yant L."/>
            <person name="Moore C."/>
            <person name="Slenker M."/>
        </authorList>
    </citation>
    <scope>NUCLEOTIDE SEQUENCE [LARGE SCALE GENOMIC DNA]</scope>
    <source>
        <tissue evidence="3">Leaf</tissue>
    </source>
</reference>
<dbReference type="PANTHER" id="PTHR43383:SF2">
    <property type="entry name" value="AMIDOHYDROLASE 2 FAMILY PROTEIN"/>
    <property type="match status" value="1"/>
</dbReference>
<dbReference type="InterPro" id="IPR013103">
    <property type="entry name" value="RVT_2"/>
</dbReference>
<evidence type="ECO:0000256" key="1">
    <source>
        <dbReference type="SAM" id="MobiDB-lite"/>
    </source>
</evidence>
<dbReference type="PANTHER" id="PTHR43383">
    <property type="entry name" value="NODULIN 6"/>
    <property type="match status" value="1"/>
</dbReference>
<name>A0ABD0Z471_CARAN</name>
<comment type="caution">
    <text evidence="3">The sequence shown here is derived from an EMBL/GenBank/DDBJ whole genome shotgun (WGS) entry which is preliminary data.</text>
</comment>
<dbReference type="SUPFAM" id="SSF56672">
    <property type="entry name" value="DNA/RNA polymerases"/>
    <property type="match status" value="1"/>
</dbReference>
<feature type="compositionally biased region" description="Polar residues" evidence="1">
    <location>
        <begin position="15"/>
        <end position="25"/>
    </location>
</feature>
<dbReference type="AlphaFoldDB" id="A0ABD0Z471"/>
<dbReference type="InterPro" id="IPR043502">
    <property type="entry name" value="DNA/RNA_pol_sf"/>
</dbReference>
<evidence type="ECO:0000259" key="2">
    <source>
        <dbReference type="Pfam" id="PF07727"/>
    </source>
</evidence>
<dbReference type="Proteomes" id="UP001558713">
    <property type="component" value="Unassembled WGS sequence"/>
</dbReference>
<keyword evidence="4" id="KW-1185">Reference proteome</keyword>
<sequence length="358" mass="41163">MSSGGDLSEEIVSLGDQSPTHSNQHSEGEEISNEVSSETPGSYQLVRDRERRETRAPRRFDVEGYYIDDTDDEEELDAEALITTVDGDTIEPENYQEARRDADWKFWKDGMGEEMDSLLKNHTWTAVTKPKEQRIIGCKWIFKRKPGIPGVEGPRFKARLVAKGYAQREGVDYIDIFSPVVKHVSIRMLLAIVAEEDYELEQLDVKTAFLHGELDEKIYMEIPEGFEDQFKTGKVCLLNKSLYGLNQAPRKWNKKFDIYMLEIGFERSPRDSCAYIKSMEDGSKVYLLIYVDDMLVAARDMKVISKLKQKLSEKFEMKDLGAAKKILGMEIVRDRVKGTLTLSQEGYLSKVLEMYKME</sequence>
<protein>
    <submittedName>
        <fullName evidence="3">Retrovirus-related Pol polyprotein from transposon TNT 1-94</fullName>
    </submittedName>
</protein>
<dbReference type="EMBL" id="JBANAX010000895">
    <property type="protein sequence ID" value="KAL1189498.1"/>
    <property type="molecule type" value="Genomic_DNA"/>
</dbReference>
<gene>
    <name evidence="3" type="ORF">V5N11_019130</name>
</gene>
<organism evidence="3 4">
    <name type="scientific">Cardamine amara subsp. amara</name>
    <dbReference type="NCBI Taxonomy" id="228776"/>
    <lineage>
        <taxon>Eukaryota</taxon>
        <taxon>Viridiplantae</taxon>
        <taxon>Streptophyta</taxon>
        <taxon>Embryophyta</taxon>
        <taxon>Tracheophyta</taxon>
        <taxon>Spermatophyta</taxon>
        <taxon>Magnoliopsida</taxon>
        <taxon>eudicotyledons</taxon>
        <taxon>Gunneridae</taxon>
        <taxon>Pentapetalae</taxon>
        <taxon>rosids</taxon>
        <taxon>malvids</taxon>
        <taxon>Brassicales</taxon>
        <taxon>Brassicaceae</taxon>
        <taxon>Cardamineae</taxon>
        <taxon>Cardamine</taxon>
    </lineage>
</organism>
<proteinExistence type="predicted"/>
<feature type="domain" description="Reverse transcriptase Ty1/copia-type" evidence="2">
    <location>
        <begin position="121"/>
        <end position="357"/>
    </location>
</feature>